<dbReference type="OrthoDB" id="3865587at2"/>
<dbReference type="InterPro" id="IPR051794">
    <property type="entry name" value="PG_Endopeptidase_C40"/>
</dbReference>
<dbReference type="Pfam" id="PF00877">
    <property type="entry name" value="NLPC_P60"/>
    <property type="match status" value="1"/>
</dbReference>
<dbReference type="PANTHER" id="PTHR47359:SF3">
    <property type="entry name" value="NLP_P60 DOMAIN-CONTAINING PROTEIN-RELATED"/>
    <property type="match status" value="1"/>
</dbReference>
<feature type="domain" description="NlpC/P60" evidence="6">
    <location>
        <begin position="143"/>
        <end position="264"/>
    </location>
</feature>
<dbReference type="PANTHER" id="PTHR47359">
    <property type="entry name" value="PEPTIDOGLYCAN DL-ENDOPEPTIDASE CWLO"/>
    <property type="match status" value="1"/>
</dbReference>
<comment type="caution">
    <text evidence="7">The sequence shown here is derived from an EMBL/GenBank/DDBJ whole genome shotgun (WGS) entry which is preliminary data.</text>
</comment>
<evidence type="ECO:0000256" key="3">
    <source>
        <dbReference type="ARBA" id="ARBA00022801"/>
    </source>
</evidence>
<name>A0A540W356_9ACTN</name>
<dbReference type="AlphaFoldDB" id="A0A540W356"/>
<keyword evidence="8" id="KW-1185">Reference proteome</keyword>
<gene>
    <name evidence="7" type="ORF">E6W39_15965</name>
</gene>
<dbReference type="PROSITE" id="PS51935">
    <property type="entry name" value="NLPC_P60"/>
    <property type="match status" value="1"/>
</dbReference>
<evidence type="ECO:0000256" key="1">
    <source>
        <dbReference type="ARBA" id="ARBA00007074"/>
    </source>
</evidence>
<dbReference type="InterPro" id="IPR038765">
    <property type="entry name" value="Papain-like_cys_pep_sf"/>
</dbReference>
<feature type="compositionally biased region" description="Low complexity" evidence="5">
    <location>
        <begin position="313"/>
        <end position="327"/>
    </location>
</feature>
<keyword evidence="4" id="KW-0788">Thiol protease</keyword>
<dbReference type="GO" id="GO:0006508">
    <property type="term" value="P:proteolysis"/>
    <property type="evidence" value="ECO:0007669"/>
    <property type="project" value="UniProtKB-KW"/>
</dbReference>
<evidence type="ECO:0000256" key="2">
    <source>
        <dbReference type="ARBA" id="ARBA00022670"/>
    </source>
</evidence>
<accession>A0A540W356</accession>
<feature type="region of interest" description="Disordered" evidence="5">
    <location>
        <begin position="254"/>
        <end position="391"/>
    </location>
</feature>
<feature type="compositionally biased region" description="Low complexity" evidence="5">
    <location>
        <begin position="335"/>
        <end position="391"/>
    </location>
</feature>
<keyword evidence="2" id="KW-0645">Protease</keyword>
<evidence type="ECO:0000259" key="6">
    <source>
        <dbReference type="PROSITE" id="PS51935"/>
    </source>
</evidence>
<evidence type="ECO:0000313" key="8">
    <source>
        <dbReference type="Proteomes" id="UP000319103"/>
    </source>
</evidence>
<proteinExistence type="inferred from homology"/>
<evidence type="ECO:0000256" key="4">
    <source>
        <dbReference type="ARBA" id="ARBA00022807"/>
    </source>
</evidence>
<organism evidence="7 8">
    <name type="scientific">Kitasatospora acidiphila</name>
    <dbReference type="NCBI Taxonomy" id="2567942"/>
    <lineage>
        <taxon>Bacteria</taxon>
        <taxon>Bacillati</taxon>
        <taxon>Actinomycetota</taxon>
        <taxon>Actinomycetes</taxon>
        <taxon>Kitasatosporales</taxon>
        <taxon>Streptomycetaceae</taxon>
        <taxon>Kitasatospora</taxon>
    </lineage>
</organism>
<dbReference type="InterPro" id="IPR000064">
    <property type="entry name" value="NLP_P60_dom"/>
</dbReference>
<feature type="compositionally biased region" description="Low complexity" evidence="5">
    <location>
        <begin position="277"/>
        <end position="292"/>
    </location>
</feature>
<keyword evidence="3 7" id="KW-0378">Hydrolase</keyword>
<dbReference type="EMBL" id="VIGB01000003">
    <property type="protein sequence ID" value="TQF03455.1"/>
    <property type="molecule type" value="Genomic_DNA"/>
</dbReference>
<evidence type="ECO:0000256" key="5">
    <source>
        <dbReference type="SAM" id="MobiDB-lite"/>
    </source>
</evidence>
<sequence length="391" mass="39280">MDAGLDVAAELAADQYQNGNLSAYGQLLLTSDPYQAVHMGELLAAAGRSQAAFIADLKSEQGNLQQLKTQAGAALADTQKLLGQQDQNKTQIARQLATVEQIVSSLTGVQQAQLQALEQQQEDQAQLAFLASGALGQGERAPSAAGRQAVAFALAQLNKPYLWGGIGPDAYDCSGLTSQAWLHSGVQIPRTSEDQWAGLQHVPLNQLRPGDLVVYYASAEHIAMYIGGGFVVQAPHTGAVVRISPIGMAPILGAVRPDPQSPSDGGGWQVPDAVKNAGTVTPLAPGTTAPGLPAVPPLPSGPVVPVTPPAPSTAPSAPSGTPSGNGPSPHPSTVPTPGTSSTPGGFGSPTPSGSPRPSGSPSGSTSPSGSPAPSTSGSAPAPSVPGTTPTP</sequence>
<dbReference type="GO" id="GO:0008234">
    <property type="term" value="F:cysteine-type peptidase activity"/>
    <property type="evidence" value="ECO:0007669"/>
    <property type="project" value="UniProtKB-KW"/>
</dbReference>
<comment type="similarity">
    <text evidence="1">Belongs to the peptidase C40 family.</text>
</comment>
<dbReference type="Gene3D" id="3.90.1720.10">
    <property type="entry name" value="endopeptidase domain like (from Nostoc punctiforme)"/>
    <property type="match status" value="1"/>
</dbReference>
<protein>
    <submittedName>
        <fullName evidence="7">Glycoside hydrolase</fullName>
    </submittedName>
</protein>
<feature type="compositionally biased region" description="Pro residues" evidence="5">
    <location>
        <begin position="293"/>
        <end position="312"/>
    </location>
</feature>
<reference evidence="7 8" key="1">
    <citation type="submission" date="2019-06" db="EMBL/GenBank/DDBJ databases">
        <title>Description of Kitasatospora acidophila sp. nov. isolated from pine grove soil, and reclassification of Streptomyces novaecaesareae to Kitasatospora novaeceasareae comb. nov.</title>
        <authorList>
            <person name="Kim M.J."/>
        </authorList>
    </citation>
    <scope>NUCLEOTIDE SEQUENCE [LARGE SCALE GENOMIC DNA]</scope>
    <source>
        <strain evidence="7 8">MMS16-CNU292</strain>
    </source>
</reference>
<dbReference type="SUPFAM" id="SSF54001">
    <property type="entry name" value="Cysteine proteinases"/>
    <property type="match status" value="1"/>
</dbReference>
<evidence type="ECO:0000313" key="7">
    <source>
        <dbReference type="EMBL" id="TQF03455.1"/>
    </source>
</evidence>
<dbReference type="Proteomes" id="UP000319103">
    <property type="component" value="Unassembled WGS sequence"/>
</dbReference>